<organism evidence="1 2">
    <name type="scientific">Muribaculum caecicola</name>
    <dbReference type="NCBI Taxonomy" id="3038144"/>
    <lineage>
        <taxon>Bacteria</taxon>
        <taxon>Pseudomonadati</taxon>
        <taxon>Bacteroidota</taxon>
        <taxon>Bacteroidia</taxon>
        <taxon>Bacteroidales</taxon>
        <taxon>Muribaculaceae</taxon>
        <taxon>Muribaculum</taxon>
    </lineage>
</organism>
<dbReference type="EC" id="1.17.99.6" evidence="1"/>
<keyword evidence="1" id="KW-0560">Oxidoreductase</keyword>
<evidence type="ECO:0000313" key="2">
    <source>
        <dbReference type="Proteomes" id="UP000305401"/>
    </source>
</evidence>
<dbReference type="EMBL" id="SSTG01000048">
    <property type="protein sequence ID" value="THG52243.1"/>
    <property type="molecule type" value="Genomic_DNA"/>
</dbReference>
<protein>
    <submittedName>
        <fullName evidence="1">tRNA epoxyqueuosine(34) reductase QueG</fullName>
        <ecNumber evidence="1">1.17.99.6</ecNumber>
    </submittedName>
</protein>
<name>A0AC61S5T2_9BACT</name>
<proteinExistence type="predicted"/>
<accession>A0AC61S5T2</accession>
<gene>
    <name evidence="1" type="primary">queG</name>
    <name evidence="1" type="ORF">E5990_05385</name>
</gene>
<dbReference type="Proteomes" id="UP000305401">
    <property type="component" value="Unassembled WGS sequence"/>
</dbReference>
<keyword evidence="2" id="KW-1185">Reference proteome</keyword>
<evidence type="ECO:0000313" key="1">
    <source>
        <dbReference type="EMBL" id="THG52243.1"/>
    </source>
</evidence>
<comment type="caution">
    <text evidence="1">The sequence shown here is derived from an EMBL/GenBank/DDBJ whole genome shotgun (WGS) entry which is preliminary data.</text>
</comment>
<reference evidence="1" key="1">
    <citation type="submission" date="2019-04" db="EMBL/GenBank/DDBJ databases">
        <title>Microbes associate with the intestines of laboratory mice.</title>
        <authorList>
            <person name="Navarre W."/>
            <person name="Wong E."/>
            <person name="Huang K.C."/>
            <person name="Tropini C."/>
            <person name="Ng K."/>
            <person name="Yu B."/>
        </authorList>
    </citation>
    <scope>NUCLEOTIDE SEQUENCE</scope>
    <source>
        <strain evidence="1">NM86_A22</strain>
    </source>
</reference>
<sequence>MSSFQLTNSVTDQIKKAAQSYGACRTGIARLDRVPDYVAEAYSRWLASGHNASMEYMERYEAVRNDPRLLLDGAKSIIVCAFNYFPEKIRNKSLPYIALYAYGNDYHTVLRKRLRPLAGVISLITGATSRICIDTAPLHERYWAVQAGIGFTGRHSQLIVPGTGSYVFLASIITTAELEPDKPCRLQCPAECRRCIDACPGRAITTDSHINASRCISYLTIEHRGPFPDGTNTANCLYGCDMCQRVCPLNNCVSPTAISEFSPQDTILTLDADTIPDMSPDEFSNTFRNSAIKRAKLEGLRRNAALIISQRK</sequence>